<reference evidence="2" key="2">
    <citation type="submission" date="2025-08" db="UniProtKB">
        <authorList>
            <consortium name="Ensembl"/>
        </authorList>
    </citation>
    <scope>IDENTIFICATION</scope>
</reference>
<dbReference type="EMBL" id="AFYH01049472">
    <property type="status" value="NOT_ANNOTATED_CDS"/>
    <property type="molecule type" value="Genomic_DNA"/>
</dbReference>
<dbReference type="PANTHER" id="PTHR35658:SF1">
    <property type="entry name" value="CHROMOSOME 21 OPEN READING FRAME 62"/>
    <property type="match status" value="1"/>
</dbReference>
<dbReference type="InParanoid" id="H3AKW5"/>
<evidence type="ECO:0000256" key="1">
    <source>
        <dbReference type="SAM" id="SignalP"/>
    </source>
</evidence>
<dbReference type="Ensembl" id="ENSLACT00000010364.1">
    <property type="protein sequence ID" value="ENSLACP00000010286.1"/>
    <property type="gene ID" value="ENSLACG00000009060.1"/>
</dbReference>
<sequence length="237" mass="26532">MKMTSDTMMHPEYSVNMTKLFRQHCLLLLCFLCCSVLSKPAQRHQNTTLIFSKENSIRNCSCASDIRDCDYALASLMCSCRTVVAHTVDTSSSKLSYKSDLTIWFTNISVLGQLLNFTSVYDLKLSLCGGGSLPTEYLTIFGLRSLRIHGAANAQFPYQNFTLCNAKPFGQPKTCSKDKPSFFHISFLDTALLNGNSSLKAYSAKNISNIAGHFPALWYMTPYLPVGNKHYTVTFIY</sequence>
<dbReference type="InterPro" id="IPR029250">
    <property type="entry name" value="ECPIP"/>
</dbReference>
<dbReference type="OMA" id="SRWNSEM"/>
<feature type="chain" id="PRO_5003579699" evidence="1">
    <location>
        <begin position="39"/>
        <end position="237"/>
    </location>
</feature>
<accession>H3AKW5</accession>
<keyword evidence="1" id="KW-0732">Signal</keyword>
<evidence type="ECO:0000313" key="3">
    <source>
        <dbReference type="Proteomes" id="UP000008672"/>
    </source>
</evidence>
<dbReference type="Proteomes" id="UP000008672">
    <property type="component" value="Unassembled WGS sequence"/>
</dbReference>
<protein>
    <submittedName>
        <fullName evidence="2">Exosomal polycystin 1 interacting protein</fullName>
    </submittedName>
</protein>
<dbReference type="OrthoDB" id="8434774at2759"/>
<dbReference type="HOGENOM" id="CLU_079917_0_0_1"/>
<name>H3AKW5_LATCH</name>
<proteinExistence type="predicted"/>
<organism evidence="2 3">
    <name type="scientific">Latimeria chalumnae</name>
    <name type="common">Coelacanth</name>
    <dbReference type="NCBI Taxonomy" id="7897"/>
    <lineage>
        <taxon>Eukaryota</taxon>
        <taxon>Metazoa</taxon>
        <taxon>Chordata</taxon>
        <taxon>Craniata</taxon>
        <taxon>Vertebrata</taxon>
        <taxon>Euteleostomi</taxon>
        <taxon>Coelacanthiformes</taxon>
        <taxon>Coelacanthidae</taxon>
        <taxon>Latimeria</taxon>
    </lineage>
</organism>
<feature type="signal peptide" evidence="1">
    <location>
        <begin position="1"/>
        <end position="38"/>
    </location>
</feature>
<gene>
    <name evidence="2" type="primary">EPCIP</name>
</gene>
<dbReference type="KEGG" id="lcm:102345571"/>
<reference evidence="2" key="3">
    <citation type="submission" date="2025-09" db="UniProtKB">
        <authorList>
            <consortium name="Ensembl"/>
        </authorList>
    </citation>
    <scope>IDENTIFICATION</scope>
</reference>
<dbReference type="AlphaFoldDB" id="H3AKW5"/>
<dbReference type="GeneTree" id="ENSGT00390000016499"/>
<dbReference type="PANTHER" id="PTHR35658">
    <property type="entry name" value="RCG58666, ISOFORM CRA_A"/>
    <property type="match status" value="1"/>
</dbReference>
<evidence type="ECO:0000313" key="2">
    <source>
        <dbReference type="Ensembl" id="ENSLACP00000010286.1"/>
    </source>
</evidence>
<dbReference type="eggNOG" id="ENOG502S2I2">
    <property type="taxonomic scope" value="Eukaryota"/>
</dbReference>
<keyword evidence="3" id="KW-1185">Reference proteome</keyword>
<reference evidence="3" key="1">
    <citation type="submission" date="2011-08" db="EMBL/GenBank/DDBJ databases">
        <title>The draft genome of Latimeria chalumnae.</title>
        <authorList>
            <person name="Di Palma F."/>
            <person name="Alfoldi J."/>
            <person name="Johnson J."/>
            <person name="Berlin A."/>
            <person name="Gnerre S."/>
            <person name="Jaffe D."/>
            <person name="MacCallum I."/>
            <person name="Young S."/>
            <person name="Walker B.J."/>
            <person name="Lander E."/>
            <person name="Lindblad-Toh K."/>
        </authorList>
    </citation>
    <scope>NUCLEOTIDE SEQUENCE [LARGE SCALE GENOMIC DNA]</scope>
    <source>
        <strain evidence="3">Wild caught</strain>
    </source>
</reference>
<dbReference type="Pfam" id="PF15137">
    <property type="entry name" value="ECPIP"/>
    <property type="match status" value="1"/>
</dbReference>